<dbReference type="PANTHER" id="PTHR44420:SF2">
    <property type="entry name" value="GLUTATHIONE S-TRANSFERASE DHAR2-RELATED"/>
    <property type="match status" value="1"/>
</dbReference>
<dbReference type="InterPro" id="IPR044627">
    <property type="entry name" value="DHAR1/2/3/4"/>
</dbReference>
<dbReference type="PROSITE" id="PS50405">
    <property type="entry name" value="GST_CTER"/>
    <property type="match status" value="1"/>
</dbReference>
<accession>A0AAD2G4J4</accession>
<dbReference type="Gene3D" id="1.20.1050.10">
    <property type="match status" value="1"/>
</dbReference>
<dbReference type="AlphaFoldDB" id="A0AAD2G4J4"/>
<evidence type="ECO:0000256" key="7">
    <source>
        <dbReference type="SAM" id="Phobius"/>
    </source>
</evidence>
<evidence type="ECO:0000256" key="6">
    <source>
        <dbReference type="ARBA" id="ARBA00049544"/>
    </source>
</evidence>
<dbReference type="Pfam" id="PF13409">
    <property type="entry name" value="GST_N_2"/>
    <property type="match status" value="1"/>
</dbReference>
<feature type="domain" description="GST N-terminal" evidence="8">
    <location>
        <begin position="74"/>
        <end position="151"/>
    </location>
</feature>
<keyword evidence="3" id="KW-0808">Transferase</keyword>
<dbReference type="InterPro" id="IPR010987">
    <property type="entry name" value="Glutathione-S-Trfase_C-like"/>
</dbReference>
<dbReference type="Proteomes" id="UP001295423">
    <property type="component" value="Unassembled WGS sequence"/>
</dbReference>
<organism evidence="10 11">
    <name type="scientific">Cylindrotheca closterium</name>
    <dbReference type="NCBI Taxonomy" id="2856"/>
    <lineage>
        <taxon>Eukaryota</taxon>
        <taxon>Sar</taxon>
        <taxon>Stramenopiles</taxon>
        <taxon>Ochrophyta</taxon>
        <taxon>Bacillariophyta</taxon>
        <taxon>Bacillariophyceae</taxon>
        <taxon>Bacillariophycidae</taxon>
        <taxon>Bacillariales</taxon>
        <taxon>Bacillariaceae</taxon>
        <taxon>Cylindrotheca</taxon>
    </lineage>
</organism>
<dbReference type="CDD" id="cd00570">
    <property type="entry name" value="GST_N_family"/>
    <property type="match status" value="1"/>
</dbReference>
<proteinExistence type="inferred from homology"/>
<comment type="similarity">
    <text evidence="5">Belongs to the GST superfamily. DHAR family.</text>
</comment>
<evidence type="ECO:0000259" key="9">
    <source>
        <dbReference type="PROSITE" id="PS50405"/>
    </source>
</evidence>
<gene>
    <name evidence="10" type="ORF">CYCCA115_LOCUS19774</name>
</gene>
<dbReference type="InterPro" id="IPR036282">
    <property type="entry name" value="Glutathione-S-Trfase_C_sf"/>
</dbReference>
<evidence type="ECO:0000256" key="3">
    <source>
        <dbReference type="ARBA" id="ARBA00022679"/>
    </source>
</evidence>
<keyword evidence="7" id="KW-0472">Membrane</keyword>
<dbReference type="GO" id="GO:0045174">
    <property type="term" value="F:glutathione dehydrogenase (ascorbate) activity"/>
    <property type="evidence" value="ECO:0007669"/>
    <property type="project" value="UniProtKB-EC"/>
</dbReference>
<dbReference type="SUPFAM" id="SSF47616">
    <property type="entry name" value="GST C-terminal domain-like"/>
    <property type="match status" value="1"/>
</dbReference>
<comment type="catalytic activity">
    <reaction evidence="6">
        <text>L-dehydroascorbate + 2 glutathione = glutathione disulfide + L-ascorbate</text>
        <dbReference type="Rhea" id="RHEA:24424"/>
        <dbReference type="ChEBI" id="CHEBI:38290"/>
        <dbReference type="ChEBI" id="CHEBI:57925"/>
        <dbReference type="ChEBI" id="CHEBI:58297"/>
        <dbReference type="ChEBI" id="CHEBI:58539"/>
        <dbReference type="EC" id="1.8.5.1"/>
    </reaction>
</comment>
<comment type="caution">
    <text evidence="10">The sequence shown here is derived from an EMBL/GenBank/DDBJ whole genome shotgun (WGS) entry which is preliminary data.</text>
</comment>
<evidence type="ECO:0000313" key="11">
    <source>
        <dbReference type="Proteomes" id="UP001295423"/>
    </source>
</evidence>
<dbReference type="InterPro" id="IPR004045">
    <property type="entry name" value="Glutathione_S-Trfase_N"/>
</dbReference>
<dbReference type="EMBL" id="CAKOGP040002114">
    <property type="protein sequence ID" value="CAJ1962623.1"/>
    <property type="molecule type" value="Genomic_DNA"/>
</dbReference>
<evidence type="ECO:0000256" key="4">
    <source>
        <dbReference type="ARBA" id="ARBA00023002"/>
    </source>
</evidence>
<sequence length="287" mass="32201">MSVTKNNRGRSFNIVLCLMVMMTMVTSFTMSPSTSQSTSTCLEMIRTKGLERTVDSATPEEGGMTLLVKAGPSTDGTSLPVGDCPFAHSIRLVLEEKGLKYQVQPCSPDTKPEWLVDYYEGKLPALRHRKECYVESSVIMEYLEFFFSSDSYPSLKPPKKCNGEDVLDGFFPAVAQYLKDTSGDGAGEEDEKLQNLRDKLQGIEDHLAGIDGSFLCGDDFSLLDCRLVPQLYHLYVASQEFKGDIPNWKEDYPSLQTYYESCTSRPSFQATLYPEETIIWGWSQARS</sequence>
<keyword evidence="7" id="KW-0812">Transmembrane</keyword>
<evidence type="ECO:0000256" key="1">
    <source>
        <dbReference type="ARBA" id="ARBA00012436"/>
    </source>
</evidence>
<keyword evidence="11" id="KW-1185">Reference proteome</keyword>
<evidence type="ECO:0000256" key="2">
    <source>
        <dbReference type="ARBA" id="ARBA00022575"/>
    </source>
</evidence>
<feature type="transmembrane region" description="Helical" evidence="7">
    <location>
        <begin position="12"/>
        <end position="30"/>
    </location>
</feature>
<dbReference type="InterPro" id="IPR036249">
    <property type="entry name" value="Thioredoxin-like_sf"/>
</dbReference>
<dbReference type="Gene3D" id="3.40.30.10">
    <property type="entry name" value="Glutaredoxin"/>
    <property type="match status" value="1"/>
</dbReference>
<dbReference type="EC" id="1.8.5.1" evidence="1"/>
<keyword evidence="7" id="KW-1133">Transmembrane helix</keyword>
<dbReference type="GO" id="GO:0016740">
    <property type="term" value="F:transferase activity"/>
    <property type="evidence" value="ECO:0007669"/>
    <property type="project" value="UniProtKB-KW"/>
</dbReference>
<reference evidence="10" key="1">
    <citation type="submission" date="2023-08" db="EMBL/GenBank/DDBJ databases">
        <authorList>
            <person name="Audoor S."/>
            <person name="Bilcke G."/>
        </authorList>
    </citation>
    <scope>NUCLEOTIDE SEQUENCE</scope>
</reference>
<keyword evidence="4" id="KW-0560">Oxidoreductase</keyword>
<dbReference type="GO" id="GO:0033355">
    <property type="term" value="P:ascorbate glutathione cycle"/>
    <property type="evidence" value="ECO:0007669"/>
    <property type="project" value="InterPro"/>
</dbReference>
<evidence type="ECO:0000256" key="5">
    <source>
        <dbReference type="ARBA" id="ARBA00024194"/>
    </source>
</evidence>
<keyword evidence="2" id="KW-0216">Detoxification</keyword>
<protein>
    <recommendedName>
        <fullName evidence="1">glutathione dehydrogenase (ascorbate)</fullName>
        <ecNumber evidence="1">1.8.5.1</ecNumber>
    </recommendedName>
</protein>
<evidence type="ECO:0000313" key="10">
    <source>
        <dbReference type="EMBL" id="CAJ1962623.1"/>
    </source>
</evidence>
<dbReference type="SFLD" id="SFLDS00019">
    <property type="entry name" value="Glutathione_Transferase_(cytos"/>
    <property type="match status" value="1"/>
</dbReference>
<feature type="domain" description="GST C-terminal" evidence="9">
    <location>
        <begin position="133"/>
        <end position="287"/>
    </location>
</feature>
<evidence type="ECO:0000259" key="8">
    <source>
        <dbReference type="PROSITE" id="PS50404"/>
    </source>
</evidence>
<name>A0AAD2G4J4_9STRA</name>
<dbReference type="PANTHER" id="PTHR44420">
    <property type="entry name" value="GLUTATHIONE S-TRANSFERASE DHAR2-RELATED"/>
    <property type="match status" value="1"/>
</dbReference>
<dbReference type="SUPFAM" id="SSF52833">
    <property type="entry name" value="Thioredoxin-like"/>
    <property type="match status" value="1"/>
</dbReference>
<dbReference type="Pfam" id="PF13410">
    <property type="entry name" value="GST_C_2"/>
    <property type="match status" value="1"/>
</dbReference>
<dbReference type="InterPro" id="IPR040079">
    <property type="entry name" value="Glutathione_S-Trfase"/>
</dbReference>
<dbReference type="PROSITE" id="PS50404">
    <property type="entry name" value="GST_NTER"/>
    <property type="match status" value="1"/>
</dbReference>